<keyword evidence="2" id="KW-1185">Reference proteome</keyword>
<evidence type="ECO:0000313" key="1">
    <source>
        <dbReference type="EMBL" id="GBP33634.1"/>
    </source>
</evidence>
<dbReference type="EMBL" id="BGZK01000276">
    <property type="protein sequence ID" value="GBP33634.1"/>
    <property type="molecule type" value="Genomic_DNA"/>
</dbReference>
<sequence length="172" mass="18857">MNDNENEKIALQKKNLNAVVFSIKRDIAGASSLILSRLRGAGRRAAVSVAPPSARGAMYQPPSGGPYVVRRVNAQGKVYIILDAATSAYAAYAVGIPRGDSHGSAGSEQYNIRKVSGEEQEGWRSYVAGVKEKKMRSFAMQIPRHVLYAILVRSYRLTARIDRSWTTNDTDL</sequence>
<gene>
    <name evidence="1" type="ORF">EVAR_32133_1</name>
</gene>
<dbReference type="Proteomes" id="UP000299102">
    <property type="component" value="Unassembled WGS sequence"/>
</dbReference>
<accession>A0A4C1V6I4</accession>
<dbReference type="AlphaFoldDB" id="A0A4C1V6I4"/>
<protein>
    <submittedName>
        <fullName evidence="1">Uncharacterized protein</fullName>
    </submittedName>
</protein>
<comment type="caution">
    <text evidence="1">The sequence shown here is derived from an EMBL/GenBank/DDBJ whole genome shotgun (WGS) entry which is preliminary data.</text>
</comment>
<evidence type="ECO:0000313" key="2">
    <source>
        <dbReference type="Proteomes" id="UP000299102"/>
    </source>
</evidence>
<organism evidence="1 2">
    <name type="scientific">Eumeta variegata</name>
    <name type="common">Bagworm moth</name>
    <name type="synonym">Eumeta japonica</name>
    <dbReference type="NCBI Taxonomy" id="151549"/>
    <lineage>
        <taxon>Eukaryota</taxon>
        <taxon>Metazoa</taxon>
        <taxon>Ecdysozoa</taxon>
        <taxon>Arthropoda</taxon>
        <taxon>Hexapoda</taxon>
        <taxon>Insecta</taxon>
        <taxon>Pterygota</taxon>
        <taxon>Neoptera</taxon>
        <taxon>Endopterygota</taxon>
        <taxon>Lepidoptera</taxon>
        <taxon>Glossata</taxon>
        <taxon>Ditrysia</taxon>
        <taxon>Tineoidea</taxon>
        <taxon>Psychidae</taxon>
        <taxon>Oiketicinae</taxon>
        <taxon>Eumeta</taxon>
    </lineage>
</organism>
<reference evidence="1 2" key="1">
    <citation type="journal article" date="2019" name="Commun. Biol.">
        <title>The bagworm genome reveals a unique fibroin gene that provides high tensile strength.</title>
        <authorList>
            <person name="Kono N."/>
            <person name="Nakamura H."/>
            <person name="Ohtoshi R."/>
            <person name="Tomita M."/>
            <person name="Numata K."/>
            <person name="Arakawa K."/>
        </authorList>
    </citation>
    <scope>NUCLEOTIDE SEQUENCE [LARGE SCALE GENOMIC DNA]</scope>
</reference>
<proteinExistence type="predicted"/>
<name>A0A4C1V6I4_EUMVA</name>